<dbReference type="Gene3D" id="3.90.25.10">
    <property type="entry name" value="UDP-galactose 4-epimerase, domain 1"/>
    <property type="match status" value="1"/>
</dbReference>
<reference evidence="4" key="1">
    <citation type="submission" date="2020-05" db="EMBL/GenBank/DDBJ databases">
        <title>Mycena genomes resolve the evolution of fungal bioluminescence.</title>
        <authorList>
            <person name="Tsai I.J."/>
        </authorList>
    </citation>
    <scope>NUCLEOTIDE SEQUENCE</scope>
    <source>
        <strain evidence="4">CCC161011</strain>
    </source>
</reference>
<evidence type="ECO:0000256" key="1">
    <source>
        <dbReference type="ARBA" id="ARBA00006328"/>
    </source>
</evidence>
<name>A0A8H7CTW4_9AGAR</name>
<dbReference type="EMBL" id="JACAZI010000010">
    <property type="protein sequence ID" value="KAF7350080.1"/>
    <property type="molecule type" value="Genomic_DNA"/>
</dbReference>
<dbReference type="OrthoDB" id="419598at2759"/>
<dbReference type="Proteomes" id="UP000620124">
    <property type="component" value="Unassembled WGS sequence"/>
</dbReference>
<dbReference type="Pfam" id="PF05368">
    <property type="entry name" value="NmrA"/>
    <property type="match status" value="1"/>
</dbReference>
<dbReference type="AlphaFoldDB" id="A0A8H7CTW4"/>
<evidence type="ECO:0000313" key="5">
    <source>
        <dbReference type="Proteomes" id="UP000620124"/>
    </source>
</evidence>
<comment type="caution">
    <text evidence="4">The sequence shown here is derived from an EMBL/GenBank/DDBJ whole genome shotgun (WGS) entry which is preliminary data.</text>
</comment>
<protein>
    <submittedName>
        <fullName evidence="4">NmrA domain-containing protein</fullName>
    </submittedName>
</protein>
<evidence type="ECO:0000259" key="3">
    <source>
        <dbReference type="Pfam" id="PF05368"/>
    </source>
</evidence>
<dbReference type="InterPro" id="IPR036291">
    <property type="entry name" value="NAD(P)-bd_dom_sf"/>
</dbReference>
<proteinExistence type="inferred from homology"/>
<comment type="similarity">
    <text evidence="1">Belongs to the NmrA-type oxidoreductase family.</text>
</comment>
<organism evidence="4 5">
    <name type="scientific">Mycena venus</name>
    <dbReference type="NCBI Taxonomy" id="2733690"/>
    <lineage>
        <taxon>Eukaryota</taxon>
        <taxon>Fungi</taxon>
        <taxon>Dikarya</taxon>
        <taxon>Basidiomycota</taxon>
        <taxon>Agaricomycotina</taxon>
        <taxon>Agaricomycetes</taxon>
        <taxon>Agaricomycetidae</taxon>
        <taxon>Agaricales</taxon>
        <taxon>Marasmiineae</taxon>
        <taxon>Mycenaceae</taxon>
        <taxon>Mycena</taxon>
    </lineage>
</organism>
<keyword evidence="5" id="KW-1185">Reference proteome</keyword>
<feature type="domain" description="NmrA-like" evidence="3">
    <location>
        <begin position="4"/>
        <end position="261"/>
    </location>
</feature>
<sequence>MPIITIFGATGKQGSAVLNAVLADGTFTPRAVSRKTDSESAKQLKSKGIEVVKGDLYDTESLKAAIRGSEAVFGVTNFWDSSVFPGTPNGIGEQEQGKNLVNAAKEEGVKFFIWSGLPSSKTLSNGKYPTVYHIDHKAAIWDYLKASGVPCAALDTGYFADNLWNFALQKTDTGYIIPVPNYPATATQSFTWTRDIGSAALALLRNYTDPSKGVLGKAFPVVTAIMTFKQVAEKISAAIGKEVKFTAVETSGLAELDEMYAYQADIGMYKDTPVPNPELVALGATFGTIDEAIAAEIVPRYS</sequence>
<gene>
    <name evidence="4" type="ORF">MVEN_01309900</name>
</gene>
<dbReference type="SUPFAM" id="SSF51735">
    <property type="entry name" value="NAD(P)-binding Rossmann-fold domains"/>
    <property type="match status" value="1"/>
</dbReference>
<accession>A0A8H7CTW4</accession>
<dbReference type="PANTHER" id="PTHR42748">
    <property type="entry name" value="NITROGEN METABOLITE REPRESSION PROTEIN NMRA FAMILY MEMBER"/>
    <property type="match status" value="1"/>
</dbReference>
<dbReference type="GO" id="GO:0005634">
    <property type="term" value="C:nucleus"/>
    <property type="evidence" value="ECO:0007669"/>
    <property type="project" value="TreeGrafter"/>
</dbReference>
<dbReference type="PANTHER" id="PTHR42748:SF7">
    <property type="entry name" value="NMRA LIKE REDOX SENSOR 1-RELATED"/>
    <property type="match status" value="1"/>
</dbReference>
<evidence type="ECO:0000256" key="2">
    <source>
        <dbReference type="ARBA" id="ARBA00022857"/>
    </source>
</evidence>
<dbReference type="InterPro" id="IPR008030">
    <property type="entry name" value="NmrA-like"/>
</dbReference>
<keyword evidence="2" id="KW-0521">NADP</keyword>
<evidence type="ECO:0000313" key="4">
    <source>
        <dbReference type="EMBL" id="KAF7350080.1"/>
    </source>
</evidence>
<dbReference type="InterPro" id="IPR051164">
    <property type="entry name" value="NmrA-like_oxidored"/>
</dbReference>
<dbReference type="CDD" id="cd05251">
    <property type="entry name" value="NmrA_like_SDR_a"/>
    <property type="match status" value="1"/>
</dbReference>
<dbReference type="Gene3D" id="3.40.50.720">
    <property type="entry name" value="NAD(P)-binding Rossmann-like Domain"/>
    <property type="match status" value="1"/>
</dbReference>